<dbReference type="SUPFAM" id="SSF52540">
    <property type="entry name" value="P-loop containing nucleoside triphosphate hydrolases"/>
    <property type="match status" value="1"/>
</dbReference>
<evidence type="ECO:0000256" key="6">
    <source>
        <dbReference type="ARBA" id="ARBA00023242"/>
    </source>
</evidence>
<dbReference type="AlphaFoldDB" id="A0A803NNF4"/>
<dbReference type="Pfam" id="PF00004">
    <property type="entry name" value="AAA"/>
    <property type="match status" value="1"/>
</dbReference>
<dbReference type="EnsemblPlants" id="evm.model.01.3027">
    <property type="protein sequence ID" value="cds.evm.model.01.3027"/>
    <property type="gene ID" value="evm.TU.01.3027"/>
</dbReference>
<keyword evidence="5" id="KW-0067">ATP-binding</keyword>
<dbReference type="Gramene" id="evm.model.01.3027">
    <property type="protein sequence ID" value="cds.evm.model.01.3027"/>
    <property type="gene ID" value="evm.TU.01.3027"/>
</dbReference>
<dbReference type="GO" id="GO:0005524">
    <property type="term" value="F:ATP binding"/>
    <property type="evidence" value="ECO:0007669"/>
    <property type="project" value="UniProtKB-KW"/>
</dbReference>
<keyword evidence="4" id="KW-0227">DNA damage</keyword>
<evidence type="ECO:0000256" key="8">
    <source>
        <dbReference type="SAM" id="MobiDB-lite"/>
    </source>
</evidence>
<keyword evidence="6" id="KW-0539">Nucleus</keyword>
<dbReference type="GO" id="GO:0003689">
    <property type="term" value="F:DNA clamp loader activity"/>
    <property type="evidence" value="ECO:0007669"/>
    <property type="project" value="TreeGrafter"/>
</dbReference>
<evidence type="ECO:0000256" key="7">
    <source>
        <dbReference type="ARBA" id="ARBA00023306"/>
    </source>
</evidence>
<dbReference type="GO" id="GO:0003682">
    <property type="term" value="F:chromatin binding"/>
    <property type="evidence" value="ECO:0007669"/>
    <property type="project" value="TreeGrafter"/>
</dbReference>
<reference evidence="10" key="2">
    <citation type="submission" date="2021-03" db="UniProtKB">
        <authorList>
            <consortium name="EnsemblPlants"/>
        </authorList>
    </citation>
    <scope>IDENTIFICATION</scope>
</reference>
<dbReference type="PANTHER" id="PTHR12172:SF1">
    <property type="entry name" value="P-LOOP CONTAINING NUCLEOSIDE TRIPHOSPHATE HYDROLASES SUPERFAMILY PROTEIN"/>
    <property type="match status" value="1"/>
</dbReference>
<feature type="region of interest" description="Disordered" evidence="8">
    <location>
        <begin position="61"/>
        <end position="160"/>
    </location>
</feature>
<dbReference type="GO" id="GO:0006281">
    <property type="term" value="P:DNA repair"/>
    <property type="evidence" value="ECO:0007669"/>
    <property type="project" value="InterPro"/>
</dbReference>
<feature type="region of interest" description="Disordered" evidence="8">
    <location>
        <begin position="1"/>
        <end position="26"/>
    </location>
</feature>
<comment type="subcellular location">
    <subcellularLocation>
        <location evidence="1">Nucleus</location>
    </subcellularLocation>
</comment>
<protein>
    <recommendedName>
        <fullName evidence="9">ATPase AAA-type core domain-containing protein</fullName>
    </recommendedName>
</protein>
<dbReference type="GO" id="GO:0005634">
    <property type="term" value="C:nucleus"/>
    <property type="evidence" value="ECO:0007669"/>
    <property type="project" value="UniProtKB-SubCell"/>
</dbReference>
<keyword evidence="11" id="KW-1185">Reference proteome</keyword>
<feature type="region of interest" description="Disordered" evidence="8">
    <location>
        <begin position="32"/>
        <end position="51"/>
    </location>
</feature>
<feature type="compositionally biased region" description="Polar residues" evidence="8">
    <location>
        <begin position="147"/>
        <end position="160"/>
    </location>
</feature>
<dbReference type="InterPro" id="IPR027417">
    <property type="entry name" value="P-loop_NTPase"/>
</dbReference>
<keyword evidence="3" id="KW-0547">Nucleotide-binding</keyword>
<dbReference type="GO" id="GO:0000077">
    <property type="term" value="P:DNA damage checkpoint signaling"/>
    <property type="evidence" value="ECO:0007669"/>
    <property type="project" value="TreeGrafter"/>
</dbReference>
<feature type="domain" description="ATPase AAA-type core" evidence="9">
    <location>
        <begin position="443"/>
        <end position="509"/>
    </location>
</feature>
<dbReference type="InterPro" id="IPR004582">
    <property type="entry name" value="Checkpoint_prot_Rad17_Rad24"/>
</dbReference>
<evidence type="ECO:0000313" key="11">
    <source>
        <dbReference type="Proteomes" id="UP000596661"/>
    </source>
</evidence>
<accession>A0A803NNF4</accession>
<organism evidence="10 11">
    <name type="scientific">Cannabis sativa</name>
    <name type="common">Hemp</name>
    <name type="synonym">Marijuana</name>
    <dbReference type="NCBI Taxonomy" id="3483"/>
    <lineage>
        <taxon>Eukaryota</taxon>
        <taxon>Viridiplantae</taxon>
        <taxon>Streptophyta</taxon>
        <taxon>Embryophyta</taxon>
        <taxon>Tracheophyta</taxon>
        <taxon>Spermatophyta</taxon>
        <taxon>Magnoliopsida</taxon>
        <taxon>eudicotyledons</taxon>
        <taxon>Gunneridae</taxon>
        <taxon>Pentapetalae</taxon>
        <taxon>rosids</taxon>
        <taxon>fabids</taxon>
        <taxon>Rosales</taxon>
        <taxon>Cannabaceae</taxon>
        <taxon>Cannabis</taxon>
    </lineage>
</organism>
<feature type="compositionally biased region" description="Polar residues" evidence="8">
    <location>
        <begin position="124"/>
        <end position="139"/>
    </location>
</feature>
<dbReference type="OrthoDB" id="9996895at2759"/>
<feature type="compositionally biased region" description="Polar residues" evidence="8">
    <location>
        <begin position="100"/>
        <end position="109"/>
    </location>
</feature>
<feature type="compositionally biased region" description="Basic residues" evidence="8">
    <location>
        <begin position="73"/>
        <end position="82"/>
    </location>
</feature>
<dbReference type="EMBL" id="UZAU01000083">
    <property type="status" value="NOT_ANNOTATED_CDS"/>
    <property type="molecule type" value="Genomic_DNA"/>
</dbReference>
<dbReference type="InterPro" id="IPR003959">
    <property type="entry name" value="ATPase_AAA_core"/>
</dbReference>
<evidence type="ECO:0000256" key="2">
    <source>
        <dbReference type="ARBA" id="ARBA00006168"/>
    </source>
</evidence>
<reference evidence="10" key="1">
    <citation type="submission" date="2018-11" db="EMBL/GenBank/DDBJ databases">
        <authorList>
            <person name="Grassa J C."/>
        </authorList>
    </citation>
    <scope>NUCLEOTIDE SEQUENCE [LARGE SCALE GENOMIC DNA]</scope>
</reference>
<comment type="similarity">
    <text evidence="2">Belongs to the rad17/RAD24 family.</text>
</comment>
<dbReference type="PANTHER" id="PTHR12172">
    <property type="entry name" value="CELL CYCLE CHECKPOINT PROTEIN RAD17"/>
    <property type="match status" value="1"/>
</dbReference>
<proteinExistence type="inferred from homology"/>
<evidence type="ECO:0000313" key="10">
    <source>
        <dbReference type="EnsemblPlants" id="cds.evm.model.01.3027"/>
    </source>
</evidence>
<keyword evidence="7" id="KW-0131">Cell cycle</keyword>
<evidence type="ECO:0000256" key="5">
    <source>
        <dbReference type="ARBA" id="ARBA00022840"/>
    </source>
</evidence>
<dbReference type="Gene3D" id="3.40.50.300">
    <property type="entry name" value="P-loop containing nucleotide triphosphate hydrolases"/>
    <property type="match status" value="1"/>
</dbReference>
<dbReference type="Gene3D" id="1.10.8.60">
    <property type="match status" value="1"/>
</dbReference>
<evidence type="ECO:0000256" key="3">
    <source>
        <dbReference type="ARBA" id="ARBA00022741"/>
    </source>
</evidence>
<evidence type="ECO:0000256" key="4">
    <source>
        <dbReference type="ARBA" id="ARBA00022763"/>
    </source>
</evidence>
<name>A0A803NNF4_CANSA</name>
<evidence type="ECO:0000256" key="1">
    <source>
        <dbReference type="ARBA" id="ARBA00004123"/>
    </source>
</evidence>
<evidence type="ECO:0000259" key="9">
    <source>
        <dbReference type="Pfam" id="PF00004"/>
    </source>
</evidence>
<dbReference type="GO" id="GO:0033314">
    <property type="term" value="P:mitotic DNA replication checkpoint signaling"/>
    <property type="evidence" value="ECO:0007669"/>
    <property type="project" value="TreeGrafter"/>
</dbReference>
<dbReference type="GO" id="GO:0016887">
    <property type="term" value="F:ATP hydrolysis activity"/>
    <property type="evidence" value="ECO:0007669"/>
    <property type="project" value="InterPro"/>
</dbReference>
<dbReference type="Proteomes" id="UP000596661">
    <property type="component" value="Chromosome 1"/>
</dbReference>
<dbReference type="OMA" id="CISKRRE"/>
<sequence length="1231" mass="138161">MTAPHEPSLPELSLRESTQPEQKSVRRRLVQATLFPLKPKPQDRQVNGDLKCETDCDEILDGEDEEYCDSQNKRKRMPKRKSAPPVKASGKAKGKRSADNALQKNSTNVHSEDIVFVSPDKEAQMTTPKGKSTTQGTASRKTRGRGSANSTPKKNSTNTQTEDVAVVMPDLRLEARLTAQENSRIFAGKKLHPFFSARKEDKKNREVIVERKTFAVVRQNKEETCAPIHVFERSLDTDIPLDWGSWKFSEEIFMKNIFDLESTCRSIFEGSLECLSFQKFHLILHPDNASSFHDNVFSDDFVVQEDCIYETLSADDETEGSEINKVDSFGGPTGVVGKANTRKESGFLEGRMKSCYSGCDNQLRNSLWTYSYQPKTATEVCGNDDSVKFLSEWLQQWRERDFEICNDLIDCDTSDRQEDDYICSESDSDSGSQYEEDRLKNVLLVTGPVGSGKSAAIYACAEEQGYEVLEVNASECRNGALVRQKFGEALQSRRVIRSLTNSAGSSNKHVLKPSAALGSASQEYDVSIAEVIVLSDEERRNEAEIPGICSHEEAGSCSYKSEVKPLILFEDVDITFLEDRGFIAAVQQIADTAKGPIILTSNSHKPLLPDNLDRLEICFTPPSPQMLLSHAYRVCAAERANIQTHVIEQVIDSCQGDIRKMIMHLQFWCQGKSSKKGNKIQRAYGSLLFNLEAGHQILPKLIPWDLRSELSELVEKEIAKSLSREENSKLMDIIEDKQEIPFRFANNNIETETIEAKKEAMLNLNCSVYDYDEFRVQLDTHEVSDNLDTPFSCMRKNVRKKHDVVSSDSEDELVDNGCPMYLNEETPNEPLFRRNPLFKEQPCSVAADIDEGLSHHLDSAGCIPLNDECKSIDVSCVPESSFVPETEINDCREQDVTVSCGFVGDTLDEVSMRNRLPVEDEHVYVTKPETKRNSDTLLSNHDVIAKLFQQEEVEDSQNEHVEAVAIGYQNSQILDECSRMDCSRTLKCIEKPKPLVVPDIVQHSWNQLRRRRADLSQYVGSEEHAIPVVQLIHKMTNLISDADVLLPDRQPLTRDSLEPSVITSEESDAYSFFNRCRFASATAQHGFCLLAKDIAAVGSRMGSVCSVDFTSMSGCPTGSLVFPKLAESGTTWTGRISELNRENKSHLADVVESIVPSKSLMTLKGAACYEYLSSLRCISKSEASRLSKDTGIQRKRRRWVDRHYLSTGTLMLSPEEILALGEINMPKENSS</sequence>